<gene>
    <name evidence="1" type="ORF">R1flu_026261</name>
</gene>
<dbReference type="AlphaFoldDB" id="A0ABD1XFG3"/>
<accession>A0ABD1XFG3</accession>
<evidence type="ECO:0000313" key="2">
    <source>
        <dbReference type="Proteomes" id="UP001605036"/>
    </source>
</evidence>
<name>A0ABD1XFG3_9MARC</name>
<comment type="caution">
    <text evidence="1">The sequence shown here is derived from an EMBL/GenBank/DDBJ whole genome shotgun (WGS) entry which is preliminary data.</text>
</comment>
<dbReference type="Proteomes" id="UP001605036">
    <property type="component" value="Unassembled WGS sequence"/>
</dbReference>
<protein>
    <submittedName>
        <fullName evidence="1">Uncharacterized protein</fullName>
    </submittedName>
</protein>
<organism evidence="1 2">
    <name type="scientific">Riccia fluitans</name>
    <dbReference type="NCBI Taxonomy" id="41844"/>
    <lineage>
        <taxon>Eukaryota</taxon>
        <taxon>Viridiplantae</taxon>
        <taxon>Streptophyta</taxon>
        <taxon>Embryophyta</taxon>
        <taxon>Marchantiophyta</taxon>
        <taxon>Marchantiopsida</taxon>
        <taxon>Marchantiidae</taxon>
        <taxon>Marchantiales</taxon>
        <taxon>Ricciaceae</taxon>
        <taxon>Riccia</taxon>
    </lineage>
</organism>
<sequence length="142" mass="16544">MLACQVAKLVPTNEMLMKRVDELRADKLNARNVENLLQATFDNIQLEGYSKTIAQHRDFDFLITQKGETKFSPNYGEWVQVKSMEWDGHPIRGDLDEKCPVCQHYIGLFPFISPGICLHKYHIDYFSLLQRDDIVQFAKAFF</sequence>
<keyword evidence="2" id="KW-1185">Reference proteome</keyword>
<dbReference type="EMBL" id="JBHFFA010000008">
    <property type="protein sequence ID" value="KAL2607688.1"/>
    <property type="molecule type" value="Genomic_DNA"/>
</dbReference>
<reference evidence="1 2" key="1">
    <citation type="submission" date="2024-09" db="EMBL/GenBank/DDBJ databases">
        <title>Chromosome-scale assembly of Riccia fluitans.</title>
        <authorList>
            <person name="Paukszto L."/>
            <person name="Sawicki J."/>
            <person name="Karawczyk K."/>
            <person name="Piernik-Szablinska J."/>
            <person name="Szczecinska M."/>
            <person name="Mazdziarz M."/>
        </authorList>
    </citation>
    <scope>NUCLEOTIDE SEQUENCE [LARGE SCALE GENOMIC DNA]</scope>
    <source>
        <strain evidence="1">Rf_01</strain>
        <tissue evidence="1">Aerial parts of the thallus</tissue>
    </source>
</reference>
<proteinExistence type="predicted"/>
<evidence type="ECO:0000313" key="1">
    <source>
        <dbReference type="EMBL" id="KAL2607688.1"/>
    </source>
</evidence>